<evidence type="ECO:0000256" key="5">
    <source>
        <dbReference type="ARBA" id="ARBA00023136"/>
    </source>
</evidence>
<comment type="caution">
    <text evidence="8">The sequence shown here is derived from an EMBL/GenBank/DDBJ whole genome shotgun (WGS) entry which is preliminary data.</text>
</comment>
<dbReference type="EMBL" id="FUZO01000001">
    <property type="protein sequence ID" value="SKC40991.1"/>
    <property type="molecule type" value="Genomic_DNA"/>
</dbReference>
<accession>A0ABY1LHE6</accession>
<dbReference type="CDD" id="cd06579">
    <property type="entry name" value="TM_PBP1_transp_AraH_like"/>
    <property type="match status" value="1"/>
</dbReference>
<gene>
    <name evidence="8" type="ORF">SAMN06295973_0674</name>
</gene>
<evidence type="ECO:0000256" key="4">
    <source>
        <dbReference type="ARBA" id="ARBA00022989"/>
    </source>
</evidence>
<reference evidence="8 9" key="1">
    <citation type="submission" date="2017-02" db="EMBL/GenBank/DDBJ databases">
        <authorList>
            <person name="Varghese N."/>
            <person name="Submissions S."/>
        </authorList>
    </citation>
    <scope>NUCLEOTIDE SEQUENCE [LARGE SCALE GENOMIC DNA]</scope>
    <source>
        <strain evidence="8 9">VKM Ac-1787</strain>
    </source>
</reference>
<dbReference type="InterPro" id="IPR001851">
    <property type="entry name" value="ABC_transp_permease"/>
</dbReference>
<feature type="transmembrane region" description="Helical" evidence="7">
    <location>
        <begin position="326"/>
        <end position="352"/>
    </location>
</feature>
<feature type="transmembrane region" description="Helical" evidence="7">
    <location>
        <begin position="40"/>
        <end position="57"/>
    </location>
</feature>
<protein>
    <submittedName>
        <fullName evidence="8">Monosaccharide ABC transporter membrane protein, CUT2 family</fullName>
    </submittedName>
</protein>
<name>A0ABY1LHE6_9MICO</name>
<dbReference type="RefSeq" id="WP_341864847.1">
    <property type="nucleotide sequence ID" value="NZ_FUZO01000001.1"/>
</dbReference>
<feature type="region of interest" description="Disordered" evidence="6">
    <location>
        <begin position="1"/>
        <end position="26"/>
    </location>
</feature>
<dbReference type="Pfam" id="PF02653">
    <property type="entry name" value="BPD_transp_2"/>
    <property type="match status" value="1"/>
</dbReference>
<dbReference type="PANTHER" id="PTHR32196">
    <property type="entry name" value="ABC TRANSPORTER PERMEASE PROTEIN YPHD-RELATED-RELATED"/>
    <property type="match status" value="1"/>
</dbReference>
<comment type="subcellular location">
    <subcellularLocation>
        <location evidence="1">Cell membrane</location>
        <topology evidence="1">Multi-pass membrane protein</topology>
    </subcellularLocation>
</comment>
<sequence>MSATSQGPARSGSSARGGHGSARGGQGSARGVVSTIVHQPYIWAIVTLLLLLVINLVKDPGYLGVSVNGTTGNLSGNPIDILRASAPIMMIAVGMTLVIATRGIDLSVGSVMAVSGAVSMEFMSNQSGGDAGSAIVAALLALAVSAFLGTVNGVLVSIVGLQPFITTLITMLAGRGLAKVITSGQNTSATNEPFRWLANGTVFGFPVVFIIAGVIVAIVAFLVRRTALGLMIESIGINPRAARMAGIRPIGILIAVYIVSAVLAGVAGIFSTASVMTVEVAKTGLNAEMDAILAVVIGGTSLAGGKFSLTGSVIGALLIATLDKTIVFLSIPSSATPAFKAVVIVIICLLQSQRVRALFARRKSRTTPTASVPTRKETVSA</sequence>
<proteinExistence type="predicted"/>
<evidence type="ECO:0000256" key="1">
    <source>
        <dbReference type="ARBA" id="ARBA00004651"/>
    </source>
</evidence>
<feature type="transmembrane region" description="Helical" evidence="7">
    <location>
        <begin position="250"/>
        <end position="271"/>
    </location>
</feature>
<feature type="transmembrane region" description="Helical" evidence="7">
    <location>
        <begin position="203"/>
        <end position="223"/>
    </location>
</feature>
<dbReference type="PANTHER" id="PTHR32196:SF19">
    <property type="entry name" value="GALACTOFURANOSE TRANSPORTER PERMEASE PROTEIN YTFT"/>
    <property type="match status" value="1"/>
</dbReference>
<feature type="transmembrane region" description="Helical" evidence="7">
    <location>
        <begin position="106"/>
        <end position="123"/>
    </location>
</feature>
<organism evidence="8 9">
    <name type="scientific">Plantibacter cousiniae</name>
    <name type="common">nom. nud.</name>
    <dbReference type="NCBI Taxonomy" id="199709"/>
    <lineage>
        <taxon>Bacteria</taxon>
        <taxon>Bacillati</taxon>
        <taxon>Actinomycetota</taxon>
        <taxon>Actinomycetes</taxon>
        <taxon>Micrococcales</taxon>
        <taxon>Microbacteriaceae</taxon>
        <taxon>Plantibacter</taxon>
    </lineage>
</organism>
<feature type="compositionally biased region" description="Gly residues" evidence="6">
    <location>
        <begin position="15"/>
        <end position="26"/>
    </location>
</feature>
<evidence type="ECO:0000256" key="6">
    <source>
        <dbReference type="SAM" id="MobiDB-lite"/>
    </source>
</evidence>
<evidence type="ECO:0000256" key="2">
    <source>
        <dbReference type="ARBA" id="ARBA00022475"/>
    </source>
</evidence>
<dbReference type="Proteomes" id="UP000190827">
    <property type="component" value="Unassembled WGS sequence"/>
</dbReference>
<keyword evidence="3 7" id="KW-0812">Transmembrane</keyword>
<keyword evidence="5 7" id="KW-0472">Membrane</keyword>
<keyword evidence="9" id="KW-1185">Reference proteome</keyword>
<keyword evidence="2" id="KW-1003">Cell membrane</keyword>
<feature type="transmembrane region" description="Helical" evidence="7">
    <location>
        <begin position="291"/>
        <end position="319"/>
    </location>
</feature>
<evidence type="ECO:0000256" key="3">
    <source>
        <dbReference type="ARBA" id="ARBA00022692"/>
    </source>
</evidence>
<feature type="compositionally biased region" description="Low complexity" evidence="6">
    <location>
        <begin position="1"/>
        <end position="14"/>
    </location>
</feature>
<evidence type="ECO:0000256" key="7">
    <source>
        <dbReference type="SAM" id="Phobius"/>
    </source>
</evidence>
<feature type="transmembrane region" description="Helical" evidence="7">
    <location>
        <begin position="135"/>
        <end position="161"/>
    </location>
</feature>
<evidence type="ECO:0000313" key="9">
    <source>
        <dbReference type="Proteomes" id="UP000190827"/>
    </source>
</evidence>
<keyword evidence="4 7" id="KW-1133">Transmembrane helix</keyword>
<evidence type="ECO:0000313" key="8">
    <source>
        <dbReference type="EMBL" id="SKC40991.1"/>
    </source>
</evidence>